<name>A0A9K3GM67_9EUKA</name>
<dbReference type="Proteomes" id="UP000265618">
    <property type="component" value="Unassembled WGS sequence"/>
</dbReference>
<organism evidence="7 8">
    <name type="scientific">Kipferlia bialata</name>
    <dbReference type="NCBI Taxonomy" id="797122"/>
    <lineage>
        <taxon>Eukaryota</taxon>
        <taxon>Metamonada</taxon>
        <taxon>Carpediemonas-like organisms</taxon>
        <taxon>Kipferlia</taxon>
    </lineage>
</organism>
<comment type="caution">
    <text evidence="7">The sequence shown here is derived from an EMBL/GenBank/DDBJ whole genome shotgun (WGS) entry which is preliminary data.</text>
</comment>
<feature type="transmembrane region" description="Helical" evidence="6">
    <location>
        <begin position="149"/>
        <end position="169"/>
    </location>
</feature>
<proteinExistence type="inferred from homology"/>
<dbReference type="InterPro" id="IPR006876">
    <property type="entry name" value="LMBR1-like_membr_prot"/>
</dbReference>
<dbReference type="PANTHER" id="PTHR21355:SF0">
    <property type="entry name" value="G-PROTEIN COUPLED RECEPTOR-ASSOCIATED PROTEIN LMBRD2"/>
    <property type="match status" value="1"/>
</dbReference>
<evidence type="ECO:0000256" key="2">
    <source>
        <dbReference type="ARBA" id="ARBA00010487"/>
    </source>
</evidence>
<dbReference type="AlphaFoldDB" id="A0A9K3GM67"/>
<accession>A0A9K3GM67</accession>
<evidence type="ECO:0000256" key="5">
    <source>
        <dbReference type="ARBA" id="ARBA00023136"/>
    </source>
</evidence>
<evidence type="ECO:0000313" key="7">
    <source>
        <dbReference type="EMBL" id="GIQ88048.1"/>
    </source>
</evidence>
<protein>
    <submittedName>
        <fullName evidence="7">LMBR1-like membrane protein</fullName>
    </submittedName>
</protein>
<dbReference type="EMBL" id="BDIP01003724">
    <property type="protein sequence ID" value="GIQ88048.1"/>
    <property type="molecule type" value="Genomic_DNA"/>
</dbReference>
<feature type="non-terminal residue" evidence="7">
    <location>
        <position position="1"/>
    </location>
</feature>
<evidence type="ECO:0000256" key="3">
    <source>
        <dbReference type="ARBA" id="ARBA00022692"/>
    </source>
</evidence>
<feature type="transmembrane region" description="Helical" evidence="6">
    <location>
        <begin position="33"/>
        <end position="54"/>
    </location>
</feature>
<dbReference type="InterPro" id="IPR051584">
    <property type="entry name" value="GPCR-associated_LMBR1"/>
</dbReference>
<evidence type="ECO:0000313" key="8">
    <source>
        <dbReference type="Proteomes" id="UP000265618"/>
    </source>
</evidence>
<evidence type="ECO:0000256" key="4">
    <source>
        <dbReference type="ARBA" id="ARBA00022989"/>
    </source>
</evidence>
<comment type="similarity">
    <text evidence="2">Belongs to the LIMR family.</text>
</comment>
<keyword evidence="8" id="KW-1185">Reference proteome</keyword>
<dbReference type="Pfam" id="PF04791">
    <property type="entry name" value="LMBR1"/>
    <property type="match status" value="1"/>
</dbReference>
<sequence length="222" mass="24034">MLGGAVAVAAGAVKVAAKTTLTSSTASSHTITLGIVAGSIFAVCIGILVVRYPYHRATPWYVYIGITVGYMCAFSVVILLPLDIDYSMTATTAEDQLAHQETMAGLWELAYNTTLIWAYLCSPIMNQYSRSGWNTIGLRLKDSLSVNGVFYGTILTVVTTGIVTLALMHKIDITNIYGILIALANTWGLVLLVSLLAWGLVDIPRQIWKSARPAEGIERVYQ</sequence>
<gene>
    <name evidence="7" type="ORF">KIPB_010211</name>
</gene>
<dbReference type="GO" id="GO:0016020">
    <property type="term" value="C:membrane"/>
    <property type="evidence" value="ECO:0007669"/>
    <property type="project" value="UniProtKB-SubCell"/>
</dbReference>
<feature type="transmembrane region" description="Helical" evidence="6">
    <location>
        <begin position="175"/>
        <end position="201"/>
    </location>
</feature>
<feature type="transmembrane region" description="Helical" evidence="6">
    <location>
        <begin position="109"/>
        <end position="128"/>
    </location>
</feature>
<feature type="transmembrane region" description="Helical" evidence="6">
    <location>
        <begin position="61"/>
        <end position="82"/>
    </location>
</feature>
<evidence type="ECO:0000256" key="6">
    <source>
        <dbReference type="SAM" id="Phobius"/>
    </source>
</evidence>
<evidence type="ECO:0000256" key="1">
    <source>
        <dbReference type="ARBA" id="ARBA00004141"/>
    </source>
</evidence>
<keyword evidence="4 6" id="KW-1133">Transmembrane helix</keyword>
<keyword evidence="5 6" id="KW-0472">Membrane</keyword>
<dbReference type="OrthoDB" id="203099at2759"/>
<keyword evidence="3 6" id="KW-0812">Transmembrane</keyword>
<comment type="subcellular location">
    <subcellularLocation>
        <location evidence="1">Membrane</location>
        <topology evidence="1">Multi-pass membrane protein</topology>
    </subcellularLocation>
</comment>
<dbReference type="PANTHER" id="PTHR21355">
    <property type="entry name" value="G-PROTEIN COUPLED RECEPTOR-ASSOCIATED PROTEIN LMBRD2"/>
    <property type="match status" value="1"/>
</dbReference>
<reference evidence="7 8" key="1">
    <citation type="journal article" date="2018" name="PLoS ONE">
        <title>The draft genome of Kipferlia bialata reveals reductive genome evolution in fornicate parasites.</title>
        <authorList>
            <person name="Tanifuji G."/>
            <person name="Takabayashi S."/>
            <person name="Kume K."/>
            <person name="Takagi M."/>
            <person name="Nakayama T."/>
            <person name="Kamikawa R."/>
            <person name="Inagaki Y."/>
            <person name="Hashimoto T."/>
        </authorList>
    </citation>
    <scope>NUCLEOTIDE SEQUENCE [LARGE SCALE GENOMIC DNA]</scope>
    <source>
        <strain evidence="7">NY0173</strain>
    </source>
</reference>